<dbReference type="Proteomes" id="UP001648503">
    <property type="component" value="Unassembled WGS sequence"/>
</dbReference>
<keyword evidence="3" id="KW-0809">Transit peptide</keyword>
<organism evidence="6 7">
    <name type="scientific">Batrachochytrium salamandrivorans</name>
    <dbReference type="NCBI Taxonomy" id="1357716"/>
    <lineage>
        <taxon>Eukaryota</taxon>
        <taxon>Fungi</taxon>
        <taxon>Fungi incertae sedis</taxon>
        <taxon>Chytridiomycota</taxon>
        <taxon>Chytridiomycota incertae sedis</taxon>
        <taxon>Chytridiomycetes</taxon>
        <taxon>Rhizophydiales</taxon>
        <taxon>Rhizophydiales incertae sedis</taxon>
        <taxon>Batrachochytrium</taxon>
    </lineage>
</organism>
<feature type="region of interest" description="Disordered" evidence="5">
    <location>
        <begin position="90"/>
        <end position="118"/>
    </location>
</feature>
<dbReference type="PANTHER" id="PTHR13126:SF0">
    <property type="entry name" value="ATP SYNTHASE MITOCHONDRIAL F1 COMPLEX ASSEMBLY FACTOR 1"/>
    <property type="match status" value="1"/>
</dbReference>
<accession>A0ABQ8FKE2</accession>
<evidence type="ECO:0000313" key="6">
    <source>
        <dbReference type="EMBL" id="KAH6598278.1"/>
    </source>
</evidence>
<feature type="compositionally biased region" description="Low complexity" evidence="5">
    <location>
        <begin position="159"/>
        <end position="172"/>
    </location>
</feature>
<evidence type="ECO:0000256" key="3">
    <source>
        <dbReference type="ARBA" id="ARBA00022946"/>
    </source>
</evidence>
<reference evidence="6 7" key="1">
    <citation type="submission" date="2021-02" db="EMBL/GenBank/DDBJ databases">
        <title>Variation within the Batrachochytrium salamandrivorans European outbreak.</title>
        <authorList>
            <person name="Kelly M."/>
            <person name="Pasmans F."/>
            <person name="Shea T.P."/>
            <person name="Munoz J.F."/>
            <person name="Carranza S."/>
            <person name="Cuomo C.A."/>
            <person name="Martel A."/>
        </authorList>
    </citation>
    <scope>NUCLEOTIDE SEQUENCE [LARGE SCALE GENOMIC DNA]</scope>
    <source>
        <strain evidence="6 7">AMFP18/2</strain>
    </source>
</reference>
<dbReference type="Pfam" id="PF06644">
    <property type="entry name" value="ATP11"/>
    <property type="match status" value="1"/>
</dbReference>
<dbReference type="PANTHER" id="PTHR13126">
    <property type="entry name" value="CHAPERONE ATP11"/>
    <property type="match status" value="1"/>
</dbReference>
<name>A0ABQ8FKE2_9FUNG</name>
<gene>
    <name evidence="6" type="ORF">BASA50_003892</name>
</gene>
<evidence type="ECO:0000313" key="7">
    <source>
        <dbReference type="Proteomes" id="UP001648503"/>
    </source>
</evidence>
<evidence type="ECO:0000256" key="4">
    <source>
        <dbReference type="ARBA" id="ARBA00023128"/>
    </source>
</evidence>
<evidence type="ECO:0008006" key="8">
    <source>
        <dbReference type="Google" id="ProtNLM"/>
    </source>
</evidence>
<protein>
    <recommendedName>
        <fullName evidence="8">ATP synthase mitochondrial F1 complex assembly factor 1</fullName>
    </recommendedName>
</protein>
<evidence type="ECO:0000256" key="5">
    <source>
        <dbReference type="SAM" id="MobiDB-lite"/>
    </source>
</evidence>
<feature type="compositionally biased region" description="Basic and acidic residues" evidence="5">
    <location>
        <begin position="106"/>
        <end position="118"/>
    </location>
</feature>
<comment type="subcellular location">
    <subcellularLocation>
        <location evidence="1">Mitochondrion</location>
    </subcellularLocation>
</comment>
<sequence>MIVRIMSKQFSKQANVRAKQSASVILPSIAAHAGPSSKLPSKLTDSQHSTLRQFTSLNQSDWVRVTPNLTRGDVLGSILSSRSLATTVNTTTSTASEHQPIQAETDAERQYREKYQEKLERKAKEAGFDSVEQMLAKKRQDEAEEQERLRIVQMEKSRASSSSNEASSNSNKDQTRRSENLPSHAKTLDQIVKVDLLTNETPEAIALIWNKYHADKSCLSAVVDAQTYKTLYQRARTYPLFVVPLPRNDGYELYFMQFSGHQTYYTPLLEYKTHGASSRPSLIVTHYDDLAATKSMVLMVGELGDAQGGNLTLSEAQNLVYQTQLFYITGDHHQKKLVETFNTDSANFVYNDLIKAVETLG</sequence>
<comment type="similarity">
    <text evidence="2">Belongs to the ATP11 family.</text>
</comment>
<keyword evidence="7" id="KW-1185">Reference proteome</keyword>
<evidence type="ECO:0000256" key="1">
    <source>
        <dbReference type="ARBA" id="ARBA00004173"/>
    </source>
</evidence>
<proteinExistence type="inferred from homology"/>
<evidence type="ECO:0000256" key="2">
    <source>
        <dbReference type="ARBA" id="ARBA00009116"/>
    </source>
</evidence>
<feature type="region of interest" description="Disordered" evidence="5">
    <location>
        <begin position="154"/>
        <end position="184"/>
    </location>
</feature>
<dbReference type="EMBL" id="JAFCIX010000114">
    <property type="protein sequence ID" value="KAH6598278.1"/>
    <property type="molecule type" value="Genomic_DNA"/>
</dbReference>
<keyword evidence="4" id="KW-0496">Mitochondrion</keyword>
<dbReference type="InterPro" id="IPR010591">
    <property type="entry name" value="ATP11"/>
</dbReference>
<comment type="caution">
    <text evidence="6">The sequence shown here is derived from an EMBL/GenBank/DDBJ whole genome shotgun (WGS) entry which is preliminary data.</text>
</comment>